<dbReference type="SMART" id="SM00257">
    <property type="entry name" value="LysM"/>
    <property type="match status" value="3"/>
</dbReference>
<evidence type="ECO:0000313" key="3">
    <source>
        <dbReference type="Proteomes" id="UP000429644"/>
    </source>
</evidence>
<accession>A0A7J9UVN6</accession>
<feature type="domain" description="LysM" evidence="1">
    <location>
        <begin position="120"/>
        <end position="164"/>
    </location>
</feature>
<dbReference type="Pfam" id="PF01476">
    <property type="entry name" value="LysM"/>
    <property type="match status" value="3"/>
</dbReference>
<dbReference type="AlphaFoldDB" id="A0A7J9UVN6"/>
<dbReference type="SUPFAM" id="SSF54106">
    <property type="entry name" value="LysM domain"/>
    <property type="match status" value="3"/>
</dbReference>
<name>A0A7J9UVN6_9MICO</name>
<proteinExistence type="predicted"/>
<dbReference type="InterPro" id="IPR008258">
    <property type="entry name" value="Transglycosylase_SLT_dom_1"/>
</dbReference>
<dbReference type="InterPro" id="IPR018392">
    <property type="entry name" value="LysM"/>
</dbReference>
<organism evidence="2 3">
    <name type="scientific">Georgenia ruanii</name>
    <dbReference type="NCBI Taxonomy" id="348442"/>
    <lineage>
        <taxon>Bacteria</taxon>
        <taxon>Bacillati</taxon>
        <taxon>Actinomycetota</taxon>
        <taxon>Actinomycetes</taxon>
        <taxon>Micrococcales</taxon>
        <taxon>Bogoriellaceae</taxon>
        <taxon>Georgenia</taxon>
    </lineage>
</organism>
<evidence type="ECO:0000313" key="2">
    <source>
        <dbReference type="EMBL" id="MPV88572.1"/>
    </source>
</evidence>
<dbReference type="Gene3D" id="3.10.350.10">
    <property type="entry name" value="LysM domain"/>
    <property type="match status" value="3"/>
</dbReference>
<dbReference type="Gene3D" id="1.10.530.10">
    <property type="match status" value="1"/>
</dbReference>
<dbReference type="InterPro" id="IPR036779">
    <property type="entry name" value="LysM_dom_sf"/>
</dbReference>
<dbReference type="Proteomes" id="UP000429644">
    <property type="component" value="Unassembled WGS sequence"/>
</dbReference>
<dbReference type="EMBL" id="WHPD01001695">
    <property type="protein sequence ID" value="MPV88572.1"/>
    <property type="molecule type" value="Genomic_DNA"/>
</dbReference>
<feature type="domain" description="LysM" evidence="1">
    <location>
        <begin position="60"/>
        <end position="104"/>
    </location>
</feature>
<comment type="caution">
    <text evidence="2">The sequence shown here is derived from an EMBL/GenBank/DDBJ whole genome shotgun (WGS) entry which is preliminary data.</text>
</comment>
<dbReference type="Pfam" id="PF01464">
    <property type="entry name" value="SLT"/>
    <property type="match status" value="1"/>
</dbReference>
<dbReference type="CDD" id="cd00254">
    <property type="entry name" value="LT-like"/>
    <property type="match status" value="1"/>
</dbReference>
<dbReference type="PANTHER" id="PTHR33734:SF22">
    <property type="entry name" value="MEMBRANE-BOUND LYTIC MUREIN TRANSGLYCOSYLASE D"/>
    <property type="match status" value="1"/>
</dbReference>
<evidence type="ECO:0000259" key="1">
    <source>
        <dbReference type="PROSITE" id="PS51782"/>
    </source>
</evidence>
<keyword evidence="3" id="KW-1185">Reference proteome</keyword>
<reference evidence="2 3" key="1">
    <citation type="submission" date="2019-10" db="EMBL/GenBank/DDBJ databases">
        <title>Georgenia wutianyii sp. nov. and Georgenia yuyongxinii sp. nov. isolated from plateau pika (Ochotona curzoniae) in the Qinghai-Tibet plateau of China.</title>
        <authorList>
            <person name="Tian Z."/>
        </authorList>
    </citation>
    <scope>NUCLEOTIDE SEQUENCE [LARGE SCALE GENOMIC DNA]</scope>
    <source>
        <strain evidence="2 3">JCM 15130</strain>
    </source>
</reference>
<dbReference type="SUPFAM" id="SSF53955">
    <property type="entry name" value="Lysozyme-like"/>
    <property type="match status" value="1"/>
</dbReference>
<dbReference type="InterPro" id="IPR023346">
    <property type="entry name" value="Lysozyme-like_dom_sf"/>
</dbReference>
<gene>
    <name evidence="2" type="ORF">GB882_07830</name>
</gene>
<feature type="domain" description="LysM" evidence="1">
    <location>
        <begin position="1"/>
        <end position="45"/>
    </location>
</feature>
<protein>
    <submittedName>
        <fullName evidence="2">LysM peptidoglycan-binding domain-containing protein</fullName>
    </submittedName>
</protein>
<dbReference type="GO" id="GO:0008932">
    <property type="term" value="F:lytic endotransglycosylase activity"/>
    <property type="evidence" value="ECO:0007669"/>
    <property type="project" value="TreeGrafter"/>
</dbReference>
<dbReference type="PROSITE" id="PS51782">
    <property type="entry name" value="LYSM"/>
    <property type="match status" value="3"/>
</dbReference>
<dbReference type="PANTHER" id="PTHR33734">
    <property type="entry name" value="LYSM DOMAIN-CONTAINING GPI-ANCHORED PROTEIN 2"/>
    <property type="match status" value="1"/>
</dbReference>
<sequence>MTYQVRPGDTVTHIARRTGTSVAAIVSANGLDAAARIRAGQMLRIPSATAAPAAPAIAGVTHRVAAGETASGLAKRYGTTVAALIQANGLDRRGLIYVGQSLQIPGAGAAAPTSAAAPSGTYRVRAGDTVTGLARSWGTSVGAVVEANGLGGDGRIYAGQSLTMPGGAAAGARLVGSTFAGRTYPAATVDAANANKAALLTRGVPSRGAMQATVAQVAGAMGVDPALAQAHAYQESGFNHTAVSPANAVGTMQVIPSAGAWASQLVGRPLDLLDPHDNVVAGVAIIRQLVRTSPDLDTAIAGYYQGAASVQRNGMYPDTQRYVAAVRAHMARF</sequence>
<dbReference type="CDD" id="cd00118">
    <property type="entry name" value="LysM"/>
    <property type="match status" value="3"/>
</dbReference>